<dbReference type="GO" id="GO:0046872">
    <property type="term" value="F:metal ion binding"/>
    <property type="evidence" value="ECO:0007669"/>
    <property type="project" value="UniProtKB-KW"/>
</dbReference>
<keyword evidence="3" id="KW-0408">Iron</keyword>
<dbReference type="Gene3D" id="3.40.50.2300">
    <property type="match status" value="1"/>
</dbReference>
<dbReference type="Pfam" id="PF00072">
    <property type="entry name" value="Response_reg"/>
    <property type="match status" value="1"/>
</dbReference>
<feature type="domain" description="4Fe-4S ferredoxin-type" evidence="6">
    <location>
        <begin position="189"/>
        <end position="218"/>
    </location>
</feature>
<keyword evidence="2" id="KW-0479">Metal-binding</keyword>
<organism evidence="7">
    <name type="scientific">marine sediment metagenome</name>
    <dbReference type="NCBI Taxonomy" id="412755"/>
    <lineage>
        <taxon>unclassified sequences</taxon>
        <taxon>metagenomes</taxon>
        <taxon>ecological metagenomes</taxon>
    </lineage>
</organism>
<dbReference type="SUPFAM" id="SSF52172">
    <property type="entry name" value="CheY-like"/>
    <property type="match status" value="1"/>
</dbReference>
<dbReference type="GO" id="GO:0051539">
    <property type="term" value="F:4 iron, 4 sulfur cluster binding"/>
    <property type="evidence" value="ECO:0007669"/>
    <property type="project" value="UniProtKB-KW"/>
</dbReference>
<dbReference type="AlphaFoldDB" id="X1GLG5"/>
<evidence type="ECO:0000256" key="3">
    <source>
        <dbReference type="ARBA" id="ARBA00023004"/>
    </source>
</evidence>
<proteinExistence type="predicted"/>
<dbReference type="InterPro" id="IPR017900">
    <property type="entry name" value="4Fe4S_Fe_S_CS"/>
</dbReference>
<accession>X1GLG5</accession>
<dbReference type="PROSITE" id="PS00198">
    <property type="entry name" value="4FE4S_FER_1"/>
    <property type="match status" value="1"/>
</dbReference>
<evidence type="ECO:0000259" key="5">
    <source>
        <dbReference type="PROSITE" id="PS50110"/>
    </source>
</evidence>
<dbReference type="PROSITE" id="PS50110">
    <property type="entry name" value="RESPONSE_REGULATORY"/>
    <property type="match status" value="1"/>
</dbReference>
<dbReference type="InterPro" id="IPR017896">
    <property type="entry name" value="4Fe4S_Fe-S-bd"/>
</dbReference>
<dbReference type="EMBL" id="BARU01021274">
    <property type="protein sequence ID" value="GAH58761.1"/>
    <property type="molecule type" value="Genomic_DNA"/>
</dbReference>
<keyword evidence="4" id="KW-0411">Iron-sulfur</keyword>
<feature type="domain" description="4Fe-4S ferredoxin-type" evidence="6">
    <location>
        <begin position="109"/>
        <end position="138"/>
    </location>
</feature>
<dbReference type="Pfam" id="PF13247">
    <property type="entry name" value="Fer4_11"/>
    <property type="match status" value="1"/>
</dbReference>
<feature type="non-terminal residue" evidence="7">
    <location>
        <position position="1"/>
    </location>
</feature>
<dbReference type="Gene3D" id="3.30.70.20">
    <property type="match status" value="2"/>
</dbReference>
<reference evidence="7" key="1">
    <citation type="journal article" date="2014" name="Front. Microbiol.">
        <title>High frequency of phylogenetically diverse reductive dehalogenase-homologous genes in deep subseafloor sedimentary metagenomes.</title>
        <authorList>
            <person name="Kawai M."/>
            <person name="Futagami T."/>
            <person name="Toyoda A."/>
            <person name="Takaki Y."/>
            <person name="Nishi S."/>
            <person name="Hori S."/>
            <person name="Arai W."/>
            <person name="Tsubouchi T."/>
            <person name="Morono Y."/>
            <person name="Uchiyama I."/>
            <person name="Ito T."/>
            <person name="Fujiyama A."/>
            <person name="Inagaki F."/>
            <person name="Takami H."/>
        </authorList>
    </citation>
    <scope>NUCLEOTIDE SEQUENCE</scope>
    <source>
        <strain evidence="7">Expedition CK06-06</strain>
    </source>
</reference>
<evidence type="ECO:0000259" key="6">
    <source>
        <dbReference type="PROSITE" id="PS51379"/>
    </source>
</evidence>
<evidence type="ECO:0000256" key="4">
    <source>
        <dbReference type="ARBA" id="ARBA00023014"/>
    </source>
</evidence>
<evidence type="ECO:0000256" key="2">
    <source>
        <dbReference type="ARBA" id="ARBA00022723"/>
    </source>
</evidence>
<dbReference type="CDD" id="cd16374">
    <property type="entry name" value="DMSOR_beta_like"/>
    <property type="match status" value="1"/>
</dbReference>
<dbReference type="InterPro" id="IPR011006">
    <property type="entry name" value="CheY-like_superfamily"/>
</dbReference>
<dbReference type="PROSITE" id="PS51379">
    <property type="entry name" value="4FE4S_FER_2"/>
    <property type="match status" value="3"/>
</dbReference>
<feature type="domain" description="4Fe-4S ferredoxin-type" evidence="6">
    <location>
        <begin position="157"/>
        <end position="187"/>
    </location>
</feature>
<dbReference type="PANTHER" id="PTHR43177:SF3">
    <property type="entry name" value="PROTEIN NRFC HOMOLOG"/>
    <property type="match status" value="1"/>
</dbReference>
<dbReference type="InterPro" id="IPR050954">
    <property type="entry name" value="ET_IronSulfur_Cluster-Binding"/>
</dbReference>
<gene>
    <name evidence="7" type="ORF">S03H2_34832</name>
</gene>
<dbReference type="GO" id="GO:0000160">
    <property type="term" value="P:phosphorelay signal transduction system"/>
    <property type="evidence" value="ECO:0007669"/>
    <property type="project" value="InterPro"/>
</dbReference>
<evidence type="ECO:0008006" key="8">
    <source>
        <dbReference type="Google" id="ProtNLM"/>
    </source>
</evidence>
<evidence type="ECO:0000313" key="7">
    <source>
        <dbReference type="EMBL" id="GAH58761.1"/>
    </source>
</evidence>
<name>X1GLG5_9ZZZZ</name>
<feature type="non-terminal residue" evidence="7">
    <location>
        <position position="284"/>
    </location>
</feature>
<dbReference type="PANTHER" id="PTHR43177">
    <property type="entry name" value="PROTEIN NRFC"/>
    <property type="match status" value="1"/>
</dbReference>
<dbReference type="InterPro" id="IPR001789">
    <property type="entry name" value="Sig_transdc_resp-reg_receiver"/>
</dbReference>
<sequence length="284" mass="30594">GLRAVEKMKQSSFQVVVADLKMPGMDGVGVLKKAKDINRAISVIIITGYGTVESAVESMKFGAFDYITKPFKPEDITLVVERALKVERLKPEEKTREAPLPEVTRKPKQIITVDLKKCYNCLTCVVECAYARLGLSDNTPMTGRILSAARVSVEEVGDLAVPLRCMQCEDAPCVTVCPTGALYRKSPDEPVLIDKNLCIGCKSCVLACPIGAISLDAEGKAAQKCDMCIERLEKGELPVCVASCPTGATQLTTVDEVAGKARKMGASLLVEASRVNKKNKARAP</sequence>
<protein>
    <recommendedName>
        <fullName evidence="8">Response regulator</fullName>
    </recommendedName>
</protein>
<evidence type="ECO:0000256" key="1">
    <source>
        <dbReference type="ARBA" id="ARBA00022485"/>
    </source>
</evidence>
<feature type="domain" description="Response regulatory" evidence="5">
    <location>
        <begin position="1"/>
        <end position="84"/>
    </location>
</feature>
<comment type="caution">
    <text evidence="7">The sequence shown here is derived from an EMBL/GenBank/DDBJ whole genome shotgun (WGS) entry which is preliminary data.</text>
</comment>
<keyword evidence="1" id="KW-0004">4Fe-4S</keyword>
<dbReference type="SUPFAM" id="SSF54862">
    <property type="entry name" value="4Fe-4S ferredoxins"/>
    <property type="match status" value="1"/>
</dbReference>